<accession>A0A543NIZ6</accession>
<dbReference type="GO" id="GO:0055085">
    <property type="term" value="P:transmembrane transport"/>
    <property type="evidence" value="ECO:0007669"/>
    <property type="project" value="InterPro"/>
</dbReference>
<dbReference type="GO" id="GO:0005886">
    <property type="term" value="C:plasma membrane"/>
    <property type="evidence" value="ECO:0007669"/>
    <property type="project" value="UniProtKB-SubCell"/>
</dbReference>
<feature type="transmembrane region" description="Helical" evidence="7">
    <location>
        <begin position="303"/>
        <end position="329"/>
    </location>
</feature>
<feature type="transmembrane region" description="Helical" evidence="7">
    <location>
        <begin position="153"/>
        <end position="176"/>
    </location>
</feature>
<feature type="domain" description="ABC transmembrane type-1" evidence="8">
    <location>
        <begin position="117"/>
        <end position="326"/>
    </location>
</feature>
<dbReference type="PANTHER" id="PTHR30465">
    <property type="entry name" value="INNER MEMBRANE ABC TRANSPORTER"/>
    <property type="match status" value="1"/>
</dbReference>
<dbReference type="RefSeq" id="WP_141923417.1">
    <property type="nucleotide sequence ID" value="NZ_VFQC01000001.1"/>
</dbReference>
<dbReference type="PANTHER" id="PTHR30465:SF0">
    <property type="entry name" value="OLIGOPEPTIDE TRANSPORT SYSTEM PERMEASE PROTEIN APPB"/>
    <property type="match status" value="1"/>
</dbReference>
<evidence type="ECO:0000256" key="3">
    <source>
        <dbReference type="ARBA" id="ARBA00022475"/>
    </source>
</evidence>
<feature type="transmembrane region" description="Helical" evidence="7">
    <location>
        <begin position="119"/>
        <end position="141"/>
    </location>
</feature>
<dbReference type="Proteomes" id="UP000317422">
    <property type="component" value="Unassembled WGS sequence"/>
</dbReference>
<name>A0A543NIZ6_9ACTN</name>
<evidence type="ECO:0000259" key="8">
    <source>
        <dbReference type="PROSITE" id="PS50928"/>
    </source>
</evidence>
<evidence type="ECO:0000256" key="7">
    <source>
        <dbReference type="RuleBase" id="RU363032"/>
    </source>
</evidence>
<dbReference type="InterPro" id="IPR000515">
    <property type="entry name" value="MetI-like"/>
</dbReference>
<evidence type="ECO:0000256" key="5">
    <source>
        <dbReference type="ARBA" id="ARBA00022989"/>
    </source>
</evidence>
<evidence type="ECO:0000256" key="1">
    <source>
        <dbReference type="ARBA" id="ARBA00004651"/>
    </source>
</evidence>
<dbReference type="Gene3D" id="1.10.3720.10">
    <property type="entry name" value="MetI-like"/>
    <property type="match status" value="1"/>
</dbReference>
<protein>
    <submittedName>
        <fullName evidence="9">Peptide/nickel transport system permease protein</fullName>
    </submittedName>
</protein>
<proteinExistence type="inferred from homology"/>
<evidence type="ECO:0000313" key="10">
    <source>
        <dbReference type="Proteomes" id="UP000317422"/>
    </source>
</evidence>
<comment type="subcellular location">
    <subcellularLocation>
        <location evidence="1 7">Cell membrane</location>
        <topology evidence="1 7">Multi-pass membrane protein</topology>
    </subcellularLocation>
</comment>
<evidence type="ECO:0000256" key="4">
    <source>
        <dbReference type="ARBA" id="ARBA00022692"/>
    </source>
</evidence>
<comment type="caution">
    <text evidence="9">The sequence shown here is derived from an EMBL/GenBank/DDBJ whole genome shotgun (WGS) entry which is preliminary data.</text>
</comment>
<dbReference type="Pfam" id="PF00528">
    <property type="entry name" value="BPD_transp_1"/>
    <property type="match status" value="1"/>
</dbReference>
<gene>
    <name evidence="9" type="ORF">FHX37_1742</name>
</gene>
<evidence type="ECO:0000256" key="2">
    <source>
        <dbReference type="ARBA" id="ARBA00022448"/>
    </source>
</evidence>
<keyword evidence="5 7" id="KW-1133">Transmembrane helix</keyword>
<keyword evidence="4 7" id="KW-0812">Transmembrane</keyword>
<reference evidence="9 10" key="1">
    <citation type="submission" date="2019-06" db="EMBL/GenBank/DDBJ databases">
        <title>Sequencing the genomes of 1000 actinobacteria strains.</title>
        <authorList>
            <person name="Klenk H.-P."/>
        </authorList>
    </citation>
    <scope>NUCLEOTIDE SEQUENCE [LARGE SCALE GENOMIC DNA]</scope>
    <source>
        <strain evidence="9 10">DSM 45015</strain>
    </source>
</reference>
<dbReference type="SUPFAM" id="SSF161098">
    <property type="entry name" value="MetI-like"/>
    <property type="match status" value="1"/>
</dbReference>
<dbReference type="AlphaFoldDB" id="A0A543NIZ6"/>
<evidence type="ECO:0000256" key="6">
    <source>
        <dbReference type="ARBA" id="ARBA00023136"/>
    </source>
</evidence>
<dbReference type="Pfam" id="PF19300">
    <property type="entry name" value="BPD_transp_1_N"/>
    <property type="match status" value="1"/>
</dbReference>
<keyword evidence="2 7" id="KW-0813">Transport</keyword>
<dbReference type="CDD" id="cd06261">
    <property type="entry name" value="TM_PBP2"/>
    <property type="match status" value="1"/>
</dbReference>
<comment type="similarity">
    <text evidence="7">Belongs to the binding-protein-dependent transport system permease family.</text>
</comment>
<keyword evidence="10" id="KW-1185">Reference proteome</keyword>
<feature type="transmembrane region" description="Helical" evidence="7">
    <location>
        <begin position="196"/>
        <end position="216"/>
    </location>
</feature>
<organism evidence="9 10">
    <name type="scientific">Haloactinospora alba</name>
    <dbReference type="NCBI Taxonomy" id="405555"/>
    <lineage>
        <taxon>Bacteria</taxon>
        <taxon>Bacillati</taxon>
        <taxon>Actinomycetota</taxon>
        <taxon>Actinomycetes</taxon>
        <taxon>Streptosporangiales</taxon>
        <taxon>Nocardiopsidaceae</taxon>
        <taxon>Haloactinospora</taxon>
    </lineage>
</organism>
<dbReference type="PROSITE" id="PS50928">
    <property type="entry name" value="ABC_TM1"/>
    <property type="match status" value="1"/>
</dbReference>
<evidence type="ECO:0000313" key="9">
    <source>
        <dbReference type="EMBL" id="TQN31821.1"/>
    </source>
</evidence>
<dbReference type="InterPro" id="IPR045621">
    <property type="entry name" value="BPD_transp_1_N"/>
</dbReference>
<keyword evidence="6 7" id="KW-0472">Membrane</keyword>
<dbReference type="OrthoDB" id="9778910at2"/>
<feature type="transmembrane region" description="Helical" evidence="7">
    <location>
        <begin position="261"/>
        <end position="283"/>
    </location>
</feature>
<keyword evidence="3" id="KW-1003">Cell membrane</keyword>
<dbReference type="InterPro" id="IPR035906">
    <property type="entry name" value="MetI-like_sf"/>
</dbReference>
<sequence length="337" mass="36908">MLTYILRRMGAGVLLLGIVTLMTFVIFYVVPRLAGQTTEQLATMYVGKAPTDEAIQATIDRLNLDQPVALQFWEFVKGIFVGAQYQFGGETIRCSVPCFGFSFQNYTEVFPQIIKRLPVTASLTVGAAVMWLVGGVAIGVLSAIKKGSIFDRLAMMVALGGVSLPIFFTGLMLLAFPVHAWELFDTPTYVPFAENPWAWASGMFLPWVTLAFLHAAQYARQTRGGMLETMSEDYIRTARAKGLSERKVILKHGLRPTLTPIVTIFGLDIGLVLGGAILTESVFSLQGIGQMTVRAIISQDLPVILGVTLFGAFTVVVCNLIVDLLYAWLDPRVRVTA</sequence>
<feature type="transmembrane region" description="Helical" evidence="7">
    <location>
        <begin position="12"/>
        <end position="30"/>
    </location>
</feature>
<dbReference type="EMBL" id="VFQC01000001">
    <property type="protein sequence ID" value="TQN31821.1"/>
    <property type="molecule type" value="Genomic_DNA"/>
</dbReference>